<evidence type="ECO:0000313" key="2">
    <source>
        <dbReference type="EMBL" id="TDC02639.1"/>
    </source>
</evidence>
<keyword evidence="1" id="KW-1133">Transmembrane helix</keyword>
<comment type="caution">
    <text evidence="2">The sequence shown here is derived from an EMBL/GenBank/DDBJ whole genome shotgun (WGS) entry which is preliminary data.</text>
</comment>
<feature type="transmembrane region" description="Helical" evidence="1">
    <location>
        <begin position="44"/>
        <end position="70"/>
    </location>
</feature>
<keyword evidence="3" id="KW-1185">Reference proteome</keyword>
<evidence type="ECO:0000256" key="1">
    <source>
        <dbReference type="SAM" id="Phobius"/>
    </source>
</evidence>
<reference evidence="2 3" key="1">
    <citation type="submission" date="2019-02" db="EMBL/GenBank/DDBJ databases">
        <title>Draft genome sequences of novel Actinobacteria.</title>
        <authorList>
            <person name="Sahin N."/>
            <person name="Ay H."/>
            <person name="Saygin H."/>
        </authorList>
    </citation>
    <scope>NUCLEOTIDE SEQUENCE [LARGE SCALE GENOMIC DNA]</scope>
    <source>
        <strain evidence="2 3">JCM 30529</strain>
    </source>
</reference>
<feature type="transmembrane region" description="Helical" evidence="1">
    <location>
        <begin position="76"/>
        <end position="96"/>
    </location>
</feature>
<keyword evidence="1" id="KW-0472">Membrane</keyword>
<organism evidence="2 3">
    <name type="scientific">Micromonospora fluostatini</name>
    <dbReference type="NCBI Taxonomy" id="1629071"/>
    <lineage>
        <taxon>Bacteria</taxon>
        <taxon>Bacillati</taxon>
        <taxon>Actinomycetota</taxon>
        <taxon>Actinomycetes</taxon>
        <taxon>Micromonosporales</taxon>
        <taxon>Micromonosporaceae</taxon>
        <taxon>Micromonospora</taxon>
    </lineage>
</organism>
<sequence>MSPAPRRPDLARGWHPDHGWGWYPAPPVSPPQPRSVGGVALNGVVTLGLVLLLGLLPLGALGLIVCAYIVGGPLAGTGAAFGLLVVVGAGLLRWAASR</sequence>
<accession>A0ABY2DM69</accession>
<dbReference type="EMBL" id="SMKE01000002">
    <property type="protein sequence ID" value="TDC02639.1"/>
    <property type="molecule type" value="Genomic_DNA"/>
</dbReference>
<dbReference type="Proteomes" id="UP000295626">
    <property type="component" value="Unassembled WGS sequence"/>
</dbReference>
<gene>
    <name evidence="2" type="ORF">E1091_00110</name>
</gene>
<name>A0ABY2DM69_9ACTN</name>
<proteinExistence type="predicted"/>
<evidence type="ECO:0000313" key="3">
    <source>
        <dbReference type="Proteomes" id="UP000295626"/>
    </source>
</evidence>
<protein>
    <submittedName>
        <fullName evidence="2">Uncharacterized protein</fullName>
    </submittedName>
</protein>
<keyword evidence="1" id="KW-0812">Transmembrane</keyword>